<evidence type="ECO:0000313" key="7">
    <source>
        <dbReference type="EMBL" id="MEK8029508.1"/>
    </source>
</evidence>
<dbReference type="Gene3D" id="3.30.1370.130">
    <property type="match status" value="1"/>
</dbReference>
<keyword evidence="5" id="KW-0732">Signal</keyword>
<dbReference type="InterPro" id="IPR001775">
    <property type="entry name" value="GspD/PilQ"/>
</dbReference>
<feature type="region of interest" description="Disordered" evidence="4">
    <location>
        <begin position="142"/>
        <end position="177"/>
    </location>
</feature>
<dbReference type="NCBIfam" id="TIGR02519">
    <property type="entry name" value="pilus_MshL"/>
    <property type="match status" value="1"/>
</dbReference>
<dbReference type="PANTHER" id="PTHR30332:SF17">
    <property type="entry name" value="TYPE IV PILIATION SYSTEM PROTEIN DR_0774-RELATED"/>
    <property type="match status" value="1"/>
</dbReference>
<dbReference type="PANTHER" id="PTHR30332">
    <property type="entry name" value="PROBABLE GENERAL SECRETION PATHWAY PROTEIN D"/>
    <property type="match status" value="1"/>
</dbReference>
<dbReference type="Proteomes" id="UP001371218">
    <property type="component" value="Unassembled WGS sequence"/>
</dbReference>
<dbReference type="PRINTS" id="PR00811">
    <property type="entry name" value="BCTERIALGSPD"/>
</dbReference>
<sequence length="562" mass="57899">MNCTSSPIAGHGPVNRLWRRLPALAASLVLGTSAWAADPGRFDLSVNNAPAAQVFMQIGSGTPYSMLVTPEVAGNITVTLKNVTVVEALESLRDLYGYDFKVNGTRVLVLPNTVQSRLFKINYLPGRRQGASDLRVNTGSASMAVTGSTGTNGSTGSNSSSSSQNNSGPQGNGRVDNSAQVRTTSDADFWAEVQASLNALIGSTNGRGVVMNPAAGVIVVKATPSELQQVEKYLSAIQLSVERQVMLEAKIIEVQLSKDAQAGINWGGFGRVLGDKLAGSFGVVGAGITLGTTGALTSGDVGSTPASNISTSATGRGFYGLALQSPNFAALINFLQTQGDVSVLSSPRVATLNNQKAVLKVGSDEMFVTGLQTTTTTAGNSAVSSPTLTLTPFFSGIVLDVTPQIDDTGAVILHVHPAISNVAEKTKAIDLGSLGNFRLPLAASTVNETDSIVRIGDGQIVAIGGLMIHQSANSRSGVPGLSEAPVVGGLFRQTSDVSTKRELVILIKPTVIQGDGANWPEAPTAQAAPAVTSTPLAQLDAHAAGRLAMPGSSLKLDSTLTH</sequence>
<comment type="caution">
    <text evidence="7">The sequence shown here is derived from an EMBL/GenBank/DDBJ whole genome shotgun (WGS) entry which is preliminary data.</text>
</comment>
<dbReference type="RefSeq" id="WP_341423844.1">
    <property type="nucleotide sequence ID" value="NZ_JBBUTG010000001.1"/>
</dbReference>
<evidence type="ECO:0000256" key="4">
    <source>
        <dbReference type="SAM" id="MobiDB-lite"/>
    </source>
</evidence>
<evidence type="ECO:0000256" key="2">
    <source>
        <dbReference type="ARBA" id="ARBA00023136"/>
    </source>
</evidence>
<evidence type="ECO:0000256" key="1">
    <source>
        <dbReference type="ARBA" id="ARBA00022448"/>
    </source>
</evidence>
<keyword evidence="3" id="KW-0998">Cell outer membrane</keyword>
<evidence type="ECO:0000259" key="6">
    <source>
        <dbReference type="SMART" id="SM00965"/>
    </source>
</evidence>
<dbReference type="Pfam" id="PF00263">
    <property type="entry name" value="Secretin"/>
    <property type="match status" value="1"/>
</dbReference>
<keyword evidence="1" id="KW-0813">Transport</keyword>
<dbReference type="InterPro" id="IPR050810">
    <property type="entry name" value="Bact_Secretion_Sys_Channel"/>
</dbReference>
<evidence type="ECO:0000313" key="8">
    <source>
        <dbReference type="Proteomes" id="UP001371218"/>
    </source>
</evidence>
<dbReference type="SMART" id="SM00965">
    <property type="entry name" value="STN"/>
    <property type="match status" value="1"/>
</dbReference>
<keyword evidence="8" id="KW-1185">Reference proteome</keyword>
<feature type="domain" description="Secretin/TonB short N-terminal" evidence="6">
    <location>
        <begin position="64"/>
        <end position="112"/>
    </location>
</feature>
<keyword evidence="2" id="KW-0472">Membrane</keyword>
<accession>A0ABU9BJ44</accession>
<reference evidence="7 8" key="1">
    <citation type="submission" date="2024-04" db="EMBL/GenBank/DDBJ databases">
        <title>Novel species of the genus Ideonella isolated from streams.</title>
        <authorList>
            <person name="Lu H."/>
        </authorList>
    </citation>
    <scope>NUCLEOTIDE SEQUENCE [LARGE SCALE GENOMIC DNA]</scope>
    <source>
        <strain evidence="7 8">DXS29W</strain>
    </source>
</reference>
<dbReference type="InterPro" id="IPR004846">
    <property type="entry name" value="T2SS/T3SS_dom"/>
</dbReference>
<protein>
    <submittedName>
        <fullName evidence="7">Pilus (MSHA type) biogenesis protein MshL</fullName>
    </submittedName>
</protein>
<evidence type="ECO:0000256" key="5">
    <source>
        <dbReference type="SAM" id="SignalP"/>
    </source>
</evidence>
<feature type="chain" id="PRO_5046276824" evidence="5">
    <location>
        <begin position="37"/>
        <end position="562"/>
    </location>
</feature>
<dbReference type="EMBL" id="JBBUTG010000001">
    <property type="protein sequence ID" value="MEK8029508.1"/>
    <property type="molecule type" value="Genomic_DNA"/>
</dbReference>
<dbReference type="InterPro" id="IPR011514">
    <property type="entry name" value="Secretin_N_2"/>
</dbReference>
<gene>
    <name evidence="7" type="primary">mshL</name>
    <name evidence="7" type="ORF">AACH06_01630</name>
</gene>
<feature type="signal peptide" evidence="5">
    <location>
        <begin position="1"/>
        <end position="36"/>
    </location>
</feature>
<dbReference type="InterPro" id="IPR011662">
    <property type="entry name" value="Secretin/TonB_short_N"/>
</dbReference>
<evidence type="ECO:0000256" key="3">
    <source>
        <dbReference type="ARBA" id="ARBA00023237"/>
    </source>
</evidence>
<dbReference type="InterPro" id="IPR013358">
    <property type="entry name" value="Pilus_biogenesis_MshL"/>
</dbReference>
<proteinExistence type="predicted"/>
<feature type="compositionally biased region" description="Low complexity" evidence="4">
    <location>
        <begin position="146"/>
        <end position="173"/>
    </location>
</feature>
<organism evidence="7 8">
    <name type="scientific">Ideonella lacteola</name>
    <dbReference type="NCBI Taxonomy" id="2984193"/>
    <lineage>
        <taxon>Bacteria</taxon>
        <taxon>Pseudomonadati</taxon>
        <taxon>Pseudomonadota</taxon>
        <taxon>Betaproteobacteria</taxon>
        <taxon>Burkholderiales</taxon>
        <taxon>Sphaerotilaceae</taxon>
        <taxon>Ideonella</taxon>
    </lineage>
</organism>
<dbReference type="Pfam" id="PF07655">
    <property type="entry name" value="Secretin_N_2"/>
    <property type="match status" value="1"/>
</dbReference>
<name>A0ABU9BJ44_9BURK</name>